<accession>A0AAV2P9K9</accession>
<gene>
    <name evidence="1" type="ORF">LPLAT_LOCUS14491</name>
</gene>
<protein>
    <submittedName>
        <fullName evidence="1">Uncharacterized protein</fullName>
    </submittedName>
</protein>
<evidence type="ECO:0000313" key="2">
    <source>
        <dbReference type="Proteomes" id="UP001497644"/>
    </source>
</evidence>
<dbReference type="EMBL" id="OZ034832">
    <property type="protein sequence ID" value="CAL1689600.1"/>
    <property type="molecule type" value="Genomic_DNA"/>
</dbReference>
<evidence type="ECO:0000313" key="1">
    <source>
        <dbReference type="EMBL" id="CAL1689600.1"/>
    </source>
</evidence>
<reference evidence="1" key="1">
    <citation type="submission" date="2024-04" db="EMBL/GenBank/DDBJ databases">
        <authorList>
            <consortium name="Molecular Ecology Group"/>
        </authorList>
    </citation>
    <scope>NUCLEOTIDE SEQUENCE</scope>
</reference>
<name>A0AAV2P9K9_9HYME</name>
<feature type="non-terminal residue" evidence="1">
    <location>
        <position position="20"/>
    </location>
</feature>
<dbReference type="AlphaFoldDB" id="A0AAV2P9K9"/>
<dbReference type="Proteomes" id="UP001497644">
    <property type="component" value="Chromosome 9"/>
</dbReference>
<organism evidence="1 2">
    <name type="scientific">Lasius platythorax</name>
    <dbReference type="NCBI Taxonomy" id="488582"/>
    <lineage>
        <taxon>Eukaryota</taxon>
        <taxon>Metazoa</taxon>
        <taxon>Ecdysozoa</taxon>
        <taxon>Arthropoda</taxon>
        <taxon>Hexapoda</taxon>
        <taxon>Insecta</taxon>
        <taxon>Pterygota</taxon>
        <taxon>Neoptera</taxon>
        <taxon>Endopterygota</taxon>
        <taxon>Hymenoptera</taxon>
        <taxon>Apocrita</taxon>
        <taxon>Aculeata</taxon>
        <taxon>Formicoidea</taxon>
        <taxon>Formicidae</taxon>
        <taxon>Formicinae</taxon>
        <taxon>Lasius</taxon>
        <taxon>Lasius</taxon>
    </lineage>
</organism>
<keyword evidence="2" id="KW-1185">Reference proteome</keyword>
<sequence length="20" mass="2592">MDGWKSWKRSEGWFFSAWYH</sequence>
<proteinExistence type="predicted"/>